<dbReference type="KEGG" id="clup:CLUP02_13117"/>
<dbReference type="GeneID" id="73347071"/>
<dbReference type="RefSeq" id="XP_049149207.1">
    <property type="nucleotide sequence ID" value="XM_049292061.1"/>
</dbReference>
<dbReference type="Proteomes" id="UP000830671">
    <property type="component" value="Chromosome 7"/>
</dbReference>
<gene>
    <name evidence="1" type="ORF">CLUP02_13117</name>
</gene>
<keyword evidence="2" id="KW-1185">Reference proteome</keyword>
<proteinExistence type="predicted"/>
<sequence length="144" mass="16070">MAPFGSEGSEHASISIVIRSVILQLDASHGALFETGPENPSFVIQHTRKIQRWQPSQFKNSIPDVEMDVTFTALAQHRGFSAGLTMTEFPPSYEKTGLDVVQCNRLTRHYLILLLRAPDRSPNPPELPMGFLNWGLERIAGVLE</sequence>
<evidence type="ECO:0000313" key="2">
    <source>
        <dbReference type="Proteomes" id="UP000830671"/>
    </source>
</evidence>
<reference evidence="1" key="1">
    <citation type="journal article" date="2021" name="Mol. Plant Microbe Interact.">
        <title>Complete Genome Sequence of the Plant-Pathogenic Fungus Colletotrichum lupini.</title>
        <authorList>
            <person name="Baroncelli R."/>
            <person name="Pensec F."/>
            <person name="Da Lio D."/>
            <person name="Boufleur T."/>
            <person name="Vicente I."/>
            <person name="Sarrocco S."/>
            <person name="Picot A."/>
            <person name="Baraldi E."/>
            <person name="Sukno S."/>
            <person name="Thon M."/>
            <person name="Le Floch G."/>
        </authorList>
    </citation>
    <scope>NUCLEOTIDE SEQUENCE</scope>
    <source>
        <strain evidence="1">IMI 504893</strain>
    </source>
</reference>
<dbReference type="EMBL" id="CP019479">
    <property type="protein sequence ID" value="UQC87599.1"/>
    <property type="molecule type" value="Genomic_DNA"/>
</dbReference>
<evidence type="ECO:0000313" key="1">
    <source>
        <dbReference type="EMBL" id="UQC87599.1"/>
    </source>
</evidence>
<name>A0A9Q8T1M0_9PEZI</name>
<dbReference type="AlphaFoldDB" id="A0A9Q8T1M0"/>
<accession>A0A9Q8T1M0</accession>
<organism evidence="1 2">
    <name type="scientific">Colletotrichum lupini</name>
    <dbReference type="NCBI Taxonomy" id="145971"/>
    <lineage>
        <taxon>Eukaryota</taxon>
        <taxon>Fungi</taxon>
        <taxon>Dikarya</taxon>
        <taxon>Ascomycota</taxon>
        <taxon>Pezizomycotina</taxon>
        <taxon>Sordariomycetes</taxon>
        <taxon>Hypocreomycetidae</taxon>
        <taxon>Glomerellales</taxon>
        <taxon>Glomerellaceae</taxon>
        <taxon>Colletotrichum</taxon>
        <taxon>Colletotrichum acutatum species complex</taxon>
    </lineage>
</organism>
<protein>
    <submittedName>
        <fullName evidence="1">Uncharacterized protein</fullName>
    </submittedName>
</protein>